<sequence length="805" mass="90099">MPQFPIAAFYKNIIFSKTGRAFAMYRIPPRLWRFFSAERKMATVGFLSEILSGFNGRGQLLLLWQELAVDEGGYLKGCLGEKPLDLKCRDEAIRHARSARAAQSRGARIRRRFILFELSLKQHISDLQDFLMVARDTALKTLLSIRPMQIPDSIKQVADNAEQERYLNLRQYGLSRATFNDLDFTIRKVADRIGVLPPPLPEREGGVLTPAMVAAFTDGAVLDEKLDHIVVSNGNIDKHLQSFVFFVDTPEQLPPIGRNIYDPGELSFPFDVSIHFEVIPAHTAEGKVNSKKRMLKGQMVEALGADESPDSDEVDGIQDSNKLKKKLKKGQPLGRIAICLGLASRELKELRSRGDRICQHYKPISFRAVRPISKQLEAIYSFIPGSEPAAPIIECDPGYIAATGPHFASELGDPQGFFLGWSGQIPVLWKPGRPALELNKTNAIVITGTLGGGKTFLAIYLAYLVLLSGGYVMATDPKGDFFPFKDLFGDLVRIIDLSPRSGISFSPFVLAKDEIKAKSIALNYLTLSLNAVGNEARRLAISQALGLLYQRPVHDRYMGMFRQDLHRVSQNAPHSKVREEAEQCLFLLTTIEEMDVGRIVFGRSSGVFFDQGERMVILHTKEIPRPQPKTPPSEYTEDERQGVALINLLDAISREVSFSLPKNLIKLKITDEAWAILTVSTGERLLKEEIRVGRSFNLIPVLISQNMTDINKSDILNNVSQIFCFRAESASEVDANLQALGADPKSVKPETFAELKSGRCLYKDAEGRVGWLDVEMNPPYLAELFDTKPKEEKQKRKEDQLYEDS</sequence>
<dbReference type="RefSeq" id="WP_011877167.1">
    <property type="nucleotide sequence ID" value="NC_009253.1"/>
</dbReference>
<evidence type="ECO:0000313" key="2">
    <source>
        <dbReference type="EMBL" id="ABO49332.1"/>
    </source>
</evidence>
<gene>
    <name evidence="2" type="ordered locus">Dred_0794</name>
</gene>
<organism evidence="2 3">
    <name type="scientific">Desulforamulus reducens (strain ATCC BAA-1160 / DSM 100696 / MI-1)</name>
    <name type="common">Desulfotomaculum reducens</name>
    <dbReference type="NCBI Taxonomy" id="349161"/>
    <lineage>
        <taxon>Bacteria</taxon>
        <taxon>Bacillati</taxon>
        <taxon>Bacillota</taxon>
        <taxon>Clostridia</taxon>
        <taxon>Eubacteriales</taxon>
        <taxon>Peptococcaceae</taxon>
        <taxon>Desulforamulus</taxon>
    </lineage>
</organism>
<dbReference type="Gene3D" id="3.40.50.300">
    <property type="entry name" value="P-loop containing nucleotide triphosphate hydrolases"/>
    <property type="match status" value="2"/>
</dbReference>
<protein>
    <submittedName>
        <fullName evidence="2">Uncharacterized protein</fullName>
    </submittedName>
</protein>
<reference evidence="2 3" key="1">
    <citation type="submission" date="2007-03" db="EMBL/GenBank/DDBJ databases">
        <title>Complete sequence of Desulfotomaculum reducens MI-1.</title>
        <authorList>
            <consortium name="US DOE Joint Genome Institute"/>
            <person name="Copeland A."/>
            <person name="Lucas S."/>
            <person name="Lapidus A."/>
            <person name="Barry K."/>
            <person name="Detter J.C."/>
            <person name="Glavina del Rio T."/>
            <person name="Hammon N."/>
            <person name="Israni S."/>
            <person name="Dalin E."/>
            <person name="Tice H."/>
            <person name="Pitluck S."/>
            <person name="Sims D."/>
            <person name="Brettin T."/>
            <person name="Bruce D."/>
            <person name="Han C."/>
            <person name="Tapia R."/>
            <person name="Schmutz J."/>
            <person name="Larimer F."/>
            <person name="Land M."/>
            <person name="Hauser L."/>
            <person name="Kyrpides N."/>
            <person name="Kim E."/>
            <person name="Tebo B.M."/>
            <person name="Richardson P."/>
        </authorList>
    </citation>
    <scope>NUCLEOTIDE SEQUENCE [LARGE SCALE GENOMIC DNA]</scope>
    <source>
        <strain evidence="2 3">MI-1</strain>
    </source>
</reference>
<dbReference type="STRING" id="349161.Dred_0794"/>
<feature type="region of interest" description="Disordered" evidence="1">
    <location>
        <begin position="785"/>
        <end position="805"/>
    </location>
</feature>
<dbReference type="EMBL" id="CP000612">
    <property type="protein sequence ID" value="ABO49332.1"/>
    <property type="molecule type" value="Genomic_DNA"/>
</dbReference>
<evidence type="ECO:0000256" key="1">
    <source>
        <dbReference type="SAM" id="MobiDB-lite"/>
    </source>
</evidence>
<dbReference type="OrthoDB" id="1647424at2"/>
<evidence type="ECO:0000313" key="3">
    <source>
        <dbReference type="Proteomes" id="UP000001556"/>
    </source>
</evidence>
<dbReference type="PANTHER" id="PTHR30121:SF6">
    <property type="entry name" value="SLR6007 PROTEIN"/>
    <property type="match status" value="1"/>
</dbReference>
<accession>A4J2M9</accession>
<dbReference type="KEGG" id="drm:Dred_0794"/>
<name>A4J2M9_DESRM</name>
<dbReference type="Pfam" id="PF12846">
    <property type="entry name" value="AAA_10"/>
    <property type="match status" value="1"/>
</dbReference>
<dbReference type="InterPro" id="IPR027417">
    <property type="entry name" value="P-loop_NTPase"/>
</dbReference>
<dbReference type="AlphaFoldDB" id="A4J2M9"/>
<keyword evidence="3" id="KW-1185">Reference proteome</keyword>
<dbReference type="InterPro" id="IPR051162">
    <property type="entry name" value="T4SS_component"/>
</dbReference>
<dbReference type="HOGENOM" id="CLU_016228_1_0_9"/>
<dbReference type="Proteomes" id="UP000001556">
    <property type="component" value="Chromosome"/>
</dbReference>
<dbReference type="PANTHER" id="PTHR30121">
    <property type="entry name" value="UNCHARACTERIZED PROTEIN YJGR-RELATED"/>
    <property type="match status" value="1"/>
</dbReference>
<dbReference type="eggNOG" id="COG0433">
    <property type="taxonomic scope" value="Bacteria"/>
</dbReference>
<proteinExistence type="predicted"/>
<dbReference type="SUPFAM" id="SSF52540">
    <property type="entry name" value="P-loop containing nucleoside triphosphate hydrolases"/>
    <property type="match status" value="1"/>
</dbReference>